<evidence type="ECO:0000256" key="1">
    <source>
        <dbReference type="ARBA" id="ARBA00022603"/>
    </source>
</evidence>
<evidence type="ECO:0000313" key="5">
    <source>
        <dbReference type="Proteomes" id="UP001223144"/>
    </source>
</evidence>
<comment type="caution">
    <text evidence="4">The sequence shown here is derived from an EMBL/GenBank/DDBJ whole genome shotgun (WGS) entry which is preliminary data.</text>
</comment>
<name>A0ABT6HZ80_9ACTN</name>
<dbReference type="PANTHER" id="PTHR44942:SF4">
    <property type="entry name" value="METHYLTRANSFERASE TYPE 11 DOMAIN-CONTAINING PROTEIN"/>
    <property type="match status" value="1"/>
</dbReference>
<dbReference type="Proteomes" id="UP001223144">
    <property type="component" value="Unassembled WGS sequence"/>
</dbReference>
<dbReference type="GO" id="GO:0032259">
    <property type="term" value="P:methylation"/>
    <property type="evidence" value="ECO:0007669"/>
    <property type="project" value="UniProtKB-KW"/>
</dbReference>
<evidence type="ECO:0000259" key="3">
    <source>
        <dbReference type="Pfam" id="PF13649"/>
    </source>
</evidence>
<reference evidence="4 5" key="1">
    <citation type="submission" date="2023-04" db="EMBL/GenBank/DDBJ databases">
        <title>Streptomyces chengmaiensis sp. nov. isolated from the stem of mangrove plant in Hainan.</title>
        <authorList>
            <person name="Huang X."/>
            <person name="Zhou S."/>
            <person name="Chu X."/>
            <person name="Xie Y."/>
            <person name="Lin Y."/>
        </authorList>
    </citation>
    <scope>NUCLEOTIDE SEQUENCE [LARGE SCALE GENOMIC DNA]</scope>
    <source>
        <strain evidence="4 5">HNM0663</strain>
    </source>
</reference>
<dbReference type="EMBL" id="JARWBG010000076">
    <property type="protein sequence ID" value="MDH2393632.1"/>
    <property type="molecule type" value="Genomic_DNA"/>
</dbReference>
<dbReference type="InterPro" id="IPR029063">
    <property type="entry name" value="SAM-dependent_MTases_sf"/>
</dbReference>
<dbReference type="InterPro" id="IPR051052">
    <property type="entry name" value="Diverse_substrate_MTase"/>
</dbReference>
<dbReference type="PANTHER" id="PTHR44942">
    <property type="entry name" value="METHYLTRANSF_11 DOMAIN-CONTAINING PROTEIN"/>
    <property type="match status" value="1"/>
</dbReference>
<protein>
    <submittedName>
        <fullName evidence="4">Methyltransferase domain-containing protein</fullName>
    </submittedName>
</protein>
<keyword evidence="1 4" id="KW-0489">Methyltransferase</keyword>
<feature type="domain" description="Methyltransferase" evidence="3">
    <location>
        <begin position="36"/>
        <end position="104"/>
    </location>
</feature>
<sequence length="109" mass="11856">MIRRTRPKPGFRPRYPDELYALLTDRFTLNGTQRALDLGCGSGTVALELASLVGTVSAVDPADGMLEQGRILADERGVRNVRWQQGDSSALLALGLPPLDLAVMAKSYR</sequence>
<dbReference type="Pfam" id="PF13649">
    <property type="entry name" value="Methyltransf_25"/>
    <property type="match status" value="1"/>
</dbReference>
<proteinExistence type="predicted"/>
<dbReference type="Gene3D" id="3.40.50.150">
    <property type="entry name" value="Vaccinia Virus protein VP39"/>
    <property type="match status" value="1"/>
</dbReference>
<dbReference type="InterPro" id="IPR041698">
    <property type="entry name" value="Methyltransf_25"/>
</dbReference>
<accession>A0ABT6HZ80</accession>
<dbReference type="CDD" id="cd02440">
    <property type="entry name" value="AdoMet_MTases"/>
    <property type="match status" value="1"/>
</dbReference>
<keyword evidence="5" id="KW-1185">Reference proteome</keyword>
<dbReference type="GO" id="GO:0008168">
    <property type="term" value="F:methyltransferase activity"/>
    <property type="evidence" value="ECO:0007669"/>
    <property type="project" value="UniProtKB-KW"/>
</dbReference>
<dbReference type="RefSeq" id="WP_279932927.1">
    <property type="nucleotide sequence ID" value="NZ_JARWBG010000076.1"/>
</dbReference>
<gene>
    <name evidence="4" type="ORF">QCN29_33705</name>
</gene>
<keyword evidence="2" id="KW-0808">Transferase</keyword>
<evidence type="ECO:0000313" key="4">
    <source>
        <dbReference type="EMBL" id="MDH2393632.1"/>
    </source>
</evidence>
<evidence type="ECO:0000256" key="2">
    <source>
        <dbReference type="ARBA" id="ARBA00022679"/>
    </source>
</evidence>
<dbReference type="SUPFAM" id="SSF53335">
    <property type="entry name" value="S-adenosyl-L-methionine-dependent methyltransferases"/>
    <property type="match status" value="1"/>
</dbReference>
<organism evidence="4 5">
    <name type="scientific">Streptomyces chengmaiensis</name>
    <dbReference type="NCBI Taxonomy" id="3040919"/>
    <lineage>
        <taxon>Bacteria</taxon>
        <taxon>Bacillati</taxon>
        <taxon>Actinomycetota</taxon>
        <taxon>Actinomycetes</taxon>
        <taxon>Kitasatosporales</taxon>
        <taxon>Streptomycetaceae</taxon>
        <taxon>Streptomyces</taxon>
    </lineage>
</organism>